<keyword evidence="2" id="KW-0808">Transferase</keyword>
<dbReference type="PANTHER" id="PTHR40048">
    <property type="entry name" value="RHAMNOSYL O-METHYLTRANSFERASE"/>
    <property type="match status" value="1"/>
</dbReference>
<gene>
    <name evidence="3" type="ORF">GCM10011372_06620</name>
</gene>
<evidence type="ECO:0000313" key="4">
    <source>
        <dbReference type="Proteomes" id="UP000636956"/>
    </source>
</evidence>
<dbReference type="EMBL" id="BMMD01000002">
    <property type="protein sequence ID" value="GGJ71381.1"/>
    <property type="molecule type" value="Genomic_DNA"/>
</dbReference>
<protein>
    <recommendedName>
        <fullName evidence="5">Class I SAM-dependent methyltransferase</fullName>
    </recommendedName>
</protein>
<keyword evidence="4" id="KW-1185">Reference proteome</keyword>
<name>A0A917PD09_9MICO</name>
<dbReference type="GO" id="GO:0032259">
    <property type="term" value="P:methylation"/>
    <property type="evidence" value="ECO:0007669"/>
    <property type="project" value="UniProtKB-KW"/>
</dbReference>
<keyword evidence="1" id="KW-0489">Methyltransferase</keyword>
<accession>A0A917PD09</accession>
<comment type="caution">
    <text evidence="3">The sequence shown here is derived from an EMBL/GenBank/DDBJ whole genome shotgun (WGS) entry which is preliminary data.</text>
</comment>
<reference evidence="3" key="2">
    <citation type="submission" date="2020-09" db="EMBL/GenBank/DDBJ databases">
        <authorList>
            <person name="Sun Q."/>
            <person name="Zhou Y."/>
        </authorList>
    </citation>
    <scope>NUCLEOTIDE SEQUENCE</scope>
    <source>
        <strain evidence="3">CGMCC 1.8984</strain>
    </source>
</reference>
<dbReference type="GO" id="GO:0071770">
    <property type="term" value="P:DIM/DIP cell wall layer assembly"/>
    <property type="evidence" value="ECO:0007669"/>
    <property type="project" value="TreeGrafter"/>
</dbReference>
<dbReference type="Pfam" id="PF13578">
    <property type="entry name" value="Methyltransf_24"/>
    <property type="match status" value="1"/>
</dbReference>
<evidence type="ECO:0000256" key="2">
    <source>
        <dbReference type="ARBA" id="ARBA00022679"/>
    </source>
</evidence>
<evidence type="ECO:0000256" key="1">
    <source>
        <dbReference type="ARBA" id="ARBA00022603"/>
    </source>
</evidence>
<dbReference type="Gene3D" id="3.40.50.150">
    <property type="entry name" value="Vaccinia Virus protein VP39"/>
    <property type="match status" value="1"/>
</dbReference>
<evidence type="ECO:0000313" key="3">
    <source>
        <dbReference type="EMBL" id="GGJ71381.1"/>
    </source>
</evidence>
<dbReference type="GO" id="GO:0005886">
    <property type="term" value="C:plasma membrane"/>
    <property type="evidence" value="ECO:0007669"/>
    <property type="project" value="TreeGrafter"/>
</dbReference>
<organism evidence="3 4">
    <name type="scientific">Agromyces bauzanensis</name>
    <dbReference type="NCBI Taxonomy" id="1308924"/>
    <lineage>
        <taxon>Bacteria</taxon>
        <taxon>Bacillati</taxon>
        <taxon>Actinomycetota</taxon>
        <taxon>Actinomycetes</taxon>
        <taxon>Micrococcales</taxon>
        <taxon>Microbacteriaceae</taxon>
        <taxon>Agromyces</taxon>
    </lineage>
</organism>
<dbReference type="PANTHER" id="PTHR40048:SF1">
    <property type="entry name" value="RHAMNOSYL O-METHYLTRANSFERASE"/>
    <property type="match status" value="1"/>
</dbReference>
<dbReference type="AlphaFoldDB" id="A0A917PD09"/>
<dbReference type="SUPFAM" id="SSF53335">
    <property type="entry name" value="S-adenosyl-L-methionine-dependent methyltransferases"/>
    <property type="match status" value="1"/>
</dbReference>
<dbReference type="InterPro" id="IPR029063">
    <property type="entry name" value="SAM-dependent_MTases_sf"/>
</dbReference>
<reference evidence="3" key="1">
    <citation type="journal article" date="2014" name="Int. J. Syst. Evol. Microbiol.">
        <title>Complete genome sequence of Corynebacterium casei LMG S-19264T (=DSM 44701T), isolated from a smear-ripened cheese.</title>
        <authorList>
            <consortium name="US DOE Joint Genome Institute (JGI-PGF)"/>
            <person name="Walter F."/>
            <person name="Albersmeier A."/>
            <person name="Kalinowski J."/>
            <person name="Ruckert C."/>
        </authorList>
    </citation>
    <scope>NUCLEOTIDE SEQUENCE</scope>
    <source>
        <strain evidence="3">CGMCC 1.8984</strain>
    </source>
</reference>
<sequence>MSSSIVARKADRATAWSGAASHLRPTYVPESAWHEHAPFVSWLVSVLRPATFVELGTHNGYSYFSVCETLARLGIECSAHAVDTWEGDDQAGFYGEGVYPAVVSINEAEFAGFSTLHRATFDEALADIEDGTVDLLHIDGRHGYEDVSHDYRSWVPKLSGRAVVIFHDVAERREGFGVWRFWDEISSTVPSFRFDHNHGLGVLGVWPDLDPAIAEFFAAGAVSGEDIRAFYAELGSKITAEYAAGLAAAAELHEARARAIAAEELAAAREAELIGVGNQLDAIHASSSWRITAPLRTVGGWFRRGR</sequence>
<evidence type="ECO:0008006" key="5">
    <source>
        <dbReference type="Google" id="ProtNLM"/>
    </source>
</evidence>
<dbReference type="GO" id="GO:0008168">
    <property type="term" value="F:methyltransferase activity"/>
    <property type="evidence" value="ECO:0007669"/>
    <property type="project" value="UniProtKB-KW"/>
</dbReference>
<proteinExistence type="predicted"/>
<dbReference type="Proteomes" id="UP000636956">
    <property type="component" value="Unassembled WGS sequence"/>
</dbReference>